<reference evidence="2" key="2">
    <citation type="submission" date="2023-03" db="EMBL/GenBank/DDBJ databases">
        <authorList>
            <person name="Inwood S.N."/>
            <person name="Skelly J.G."/>
            <person name="Guhlin J."/>
            <person name="Harrop T.W.R."/>
            <person name="Goldson S.G."/>
            <person name="Dearden P.K."/>
        </authorList>
    </citation>
    <scope>NUCLEOTIDE SEQUENCE</scope>
    <source>
        <strain evidence="2">Lincoln</strain>
        <tissue evidence="2">Whole body</tissue>
    </source>
</reference>
<keyword evidence="3" id="KW-1185">Reference proteome</keyword>
<evidence type="ECO:0000256" key="1">
    <source>
        <dbReference type="SAM" id="MobiDB-lite"/>
    </source>
</evidence>
<evidence type="ECO:0000313" key="2">
    <source>
        <dbReference type="EMBL" id="KAK0181225.1"/>
    </source>
</evidence>
<dbReference type="Proteomes" id="UP001168972">
    <property type="component" value="Unassembled WGS sequence"/>
</dbReference>
<organism evidence="2 3">
    <name type="scientific">Microctonus hyperodae</name>
    <name type="common">Parasitoid wasp</name>
    <dbReference type="NCBI Taxonomy" id="165561"/>
    <lineage>
        <taxon>Eukaryota</taxon>
        <taxon>Metazoa</taxon>
        <taxon>Ecdysozoa</taxon>
        <taxon>Arthropoda</taxon>
        <taxon>Hexapoda</taxon>
        <taxon>Insecta</taxon>
        <taxon>Pterygota</taxon>
        <taxon>Neoptera</taxon>
        <taxon>Endopterygota</taxon>
        <taxon>Hymenoptera</taxon>
        <taxon>Apocrita</taxon>
        <taxon>Ichneumonoidea</taxon>
        <taxon>Braconidae</taxon>
        <taxon>Euphorinae</taxon>
        <taxon>Microctonus</taxon>
    </lineage>
</organism>
<sequence>MNTTCCGMQNSNSSNQQSQRNRMFQATIQPASQRRTNPKDQRRGEGLVFQSTRRLSSRKIAEIPKNDRPVQITLDNSMTSSSALPGQQNVNGDEYFNAAPGEIDGDNYEAPSEAVQ</sequence>
<feature type="region of interest" description="Disordered" evidence="1">
    <location>
        <begin position="1"/>
        <end position="22"/>
    </location>
</feature>
<dbReference type="EMBL" id="JAQQBR010000002">
    <property type="protein sequence ID" value="KAK0181225.1"/>
    <property type="molecule type" value="Genomic_DNA"/>
</dbReference>
<proteinExistence type="predicted"/>
<dbReference type="AlphaFoldDB" id="A0AA39L153"/>
<comment type="caution">
    <text evidence="2">The sequence shown here is derived from an EMBL/GenBank/DDBJ whole genome shotgun (WGS) entry which is preliminary data.</text>
</comment>
<accession>A0AA39L153</accession>
<reference evidence="2" key="1">
    <citation type="journal article" date="2023" name="bioRxiv">
        <title>Scaffold-level genome assemblies of two parasitoid biocontrol wasps reveal the parthenogenesis mechanism and an associated novel virus.</title>
        <authorList>
            <person name="Inwood S."/>
            <person name="Skelly J."/>
            <person name="Guhlin J."/>
            <person name="Harrop T."/>
            <person name="Goldson S."/>
            <person name="Dearden P."/>
        </authorList>
    </citation>
    <scope>NUCLEOTIDE SEQUENCE</scope>
    <source>
        <strain evidence="2">Lincoln</strain>
        <tissue evidence="2">Whole body</tissue>
    </source>
</reference>
<feature type="compositionally biased region" description="Polar residues" evidence="1">
    <location>
        <begin position="78"/>
        <end position="91"/>
    </location>
</feature>
<feature type="compositionally biased region" description="Low complexity" evidence="1">
    <location>
        <begin position="9"/>
        <end position="22"/>
    </location>
</feature>
<name>A0AA39L153_MICHY</name>
<gene>
    <name evidence="2" type="ORF">PV327_003527</name>
</gene>
<protein>
    <submittedName>
        <fullName evidence="2">Uncharacterized protein</fullName>
    </submittedName>
</protein>
<evidence type="ECO:0000313" key="3">
    <source>
        <dbReference type="Proteomes" id="UP001168972"/>
    </source>
</evidence>
<feature type="region of interest" description="Disordered" evidence="1">
    <location>
        <begin position="78"/>
        <end position="116"/>
    </location>
</feature>